<dbReference type="Proteomes" id="UP000031386">
    <property type="component" value="Chromosome"/>
</dbReference>
<dbReference type="GeneID" id="93384431"/>
<gene>
    <name evidence="2" type="ORF">NW74_02185</name>
</gene>
<proteinExistence type="inferred from homology"/>
<keyword evidence="3" id="KW-1185">Reference proteome</keyword>
<sequence>MDLGKIREDLEICMDELIEKAKFEEGDIFVLGCSTSEVKGKHIGKDTDIEVGKLIVETIKEKLDKIKVNFAVQCCEHLNRAIVIEKEVAIKNNFEIVNVVPQKNAGGGVATSAYKLFKNPVVVEKIVAKAGLDIGDTSIGMHVKFVQIPVRLSIKEIGNAHLTALTSRPKLIGGSRAVYQ</sequence>
<accession>A0A0B4S166</accession>
<comment type="similarity">
    <text evidence="1">Belongs to the UPF0340 family.</text>
</comment>
<dbReference type="InterPro" id="IPR028345">
    <property type="entry name" value="Antibiotic_NAT-like"/>
</dbReference>
<organism evidence="2 3">
    <name type="scientific">Parvimonas micra</name>
    <dbReference type="NCBI Taxonomy" id="33033"/>
    <lineage>
        <taxon>Bacteria</taxon>
        <taxon>Bacillati</taxon>
        <taxon>Bacillota</taxon>
        <taxon>Tissierellia</taxon>
        <taxon>Tissierellales</taxon>
        <taxon>Peptoniphilaceae</taxon>
        <taxon>Parvimonas</taxon>
    </lineage>
</organism>
<name>A0A0B4S166_9FIRM</name>
<dbReference type="OrthoDB" id="9803187at2"/>
<dbReference type="AlphaFoldDB" id="A0A0B4S166"/>
<dbReference type="STRING" id="33033.NW74_02185"/>
<evidence type="ECO:0000313" key="2">
    <source>
        <dbReference type="EMBL" id="AIZ36244.1"/>
    </source>
</evidence>
<dbReference type="NCBIfam" id="TIGR01440">
    <property type="entry name" value="TIGR01440 family protein"/>
    <property type="match status" value="1"/>
</dbReference>
<dbReference type="SUPFAM" id="SSF110710">
    <property type="entry name" value="TTHA0583/YokD-like"/>
    <property type="match status" value="1"/>
</dbReference>
<dbReference type="PIRSF" id="PIRSF007510">
    <property type="entry name" value="UCP007510"/>
    <property type="match status" value="1"/>
</dbReference>
<dbReference type="HAMAP" id="MF_00800">
    <property type="entry name" value="UPF0340"/>
    <property type="match status" value="1"/>
</dbReference>
<protein>
    <recommendedName>
        <fullName evidence="1">UPF0340 protein NW74_02185</fullName>
    </recommendedName>
</protein>
<reference evidence="2 3" key="1">
    <citation type="submission" date="2014-10" db="EMBL/GenBank/DDBJ databases">
        <title>Complete genome sequence of Parvimonas micra KCOM 1535 (= ChDC B708).</title>
        <authorList>
            <person name="Kook J.-K."/>
            <person name="Park S.-N."/>
            <person name="Lim Y.K."/>
            <person name="Roh H."/>
        </authorList>
    </citation>
    <scope>NUCLEOTIDE SEQUENCE [LARGE SCALE GENOMIC DNA]</scope>
    <source>
        <strain evidence="3">KCOM 1535 / ChDC B708</strain>
    </source>
</reference>
<dbReference type="RefSeq" id="WP_004832168.1">
    <property type="nucleotide sequence ID" value="NZ_CABKNC010000004.1"/>
</dbReference>
<dbReference type="EMBL" id="CP009761">
    <property type="protein sequence ID" value="AIZ36244.1"/>
    <property type="molecule type" value="Genomic_DNA"/>
</dbReference>
<dbReference type="InterPro" id="IPR006340">
    <property type="entry name" value="DUF436"/>
</dbReference>
<dbReference type="Gene3D" id="3.40.50.10360">
    <property type="entry name" value="Hypothetical protein TT1679"/>
    <property type="match status" value="1"/>
</dbReference>
<dbReference type="KEGG" id="pmic:NW74_02185"/>
<evidence type="ECO:0000313" key="3">
    <source>
        <dbReference type="Proteomes" id="UP000031386"/>
    </source>
</evidence>
<dbReference type="Pfam" id="PF04260">
    <property type="entry name" value="DUF436"/>
    <property type="match status" value="1"/>
</dbReference>
<evidence type="ECO:0000256" key="1">
    <source>
        <dbReference type="HAMAP-Rule" id="MF_00800"/>
    </source>
</evidence>